<proteinExistence type="predicted"/>
<feature type="domain" description="Thioredoxin" evidence="2">
    <location>
        <begin position="38"/>
        <end position="176"/>
    </location>
</feature>
<sequence>MKRQRWVALLIIAALIAAGVWTIIQSRSSEEKESVGAIHVGATAPIFELTTIQGQKVRLADYKGQVVVINFWASWCGPCVQEMPLIDRIHQTQAPEVTTLFINVGESKGTVVDYLESQHFSFPVSIDITGKVSGLYGITGLPATFIIDESGVIRRAVLGEITDYSQLESWVENAKSPLEGSNS</sequence>
<dbReference type="PROSITE" id="PS51352">
    <property type="entry name" value="THIOREDOXIN_2"/>
    <property type="match status" value="1"/>
</dbReference>
<dbReference type="InterPro" id="IPR017937">
    <property type="entry name" value="Thioredoxin_CS"/>
</dbReference>
<dbReference type="SUPFAM" id="SSF52833">
    <property type="entry name" value="Thioredoxin-like"/>
    <property type="match status" value="1"/>
</dbReference>
<dbReference type="EMBL" id="WJXB01000002">
    <property type="protein sequence ID" value="MRN52707.1"/>
    <property type="molecule type" value="Genomic_DNA"/>
</dbReference>
<dbReference type="GO" id="GO:0016209">
    <property type="term" value="F:antioxidant activity"/>
    <property type="evidence" value="ECO:0007669"/>
    <property type="project" value="InterPro"/>
</dbReference>
<organism evidence="3 4">
    <name type="scientific">Paenibacillus monticola</name>
    <dbReference type="NCBI Taxonomy" id="2666075"/>
    <lineage>
        <taxon>Bacteria</taxon>
        <taxon>Bacillati</taxon>
        <taxon>Bacillota</taxon>
        <taxon>Bacilli</taxon>
        <taxon>Bacillales</taxon>
        <taxon>Paenibacillaceae</taxon>
        <taxon>Paenibacillus</taxon>
    </lineage>
</organism>
<dbReference type="Pfam" id="PF00578">
    <property type="entry name" value="AhpC-TSA"/>
    <property type="match status" value="1"/>
</dbReference>
<evidence type="ECO:0000313" key="3">
    <source>
        <dbReference type="EMBL" id="MRN52707.1"/>
    </source>
</evidence>
<dbReference type="Proteomes" id="UP000463051">
    <property type="component" value="Unassembled WGS sequence"/>
</dbReference>
<keyword evidence="4" id="KW-1185">Reference proteome</keyword>
<comment type="caution">
    <text evidence="3">The sequence shown here is derived from an EMBL/GenBank/DDBJ whole genome shotgun (WGS) entry which is preliminary data.</text>
</comment>
<protein>
    <submittedName>
        <fullName evidence="3">Redoxin domain-containing protein</fullName>
    </submittedName>
</protein>
<evidence type="ECO:0000256" key="1">
    <source>
        <dbReference type="ARBA" id="ARBA00023157"/>
    </source>
</evidence>
<dbReference type="AlphaFoldDB" id="A0A7X2H362"/>
<dbReference type="CDD" id="cd02966">
    <property type="entry name" value="TlpA_like_family"/>
    <property type="match status" value="1"/>
</dbReference>
<dbReference type="InterPro" id="IPR036249">
    <property type="entry name" value="Thioredoxin-like_sf"/>
</dbReference>
<gene>
    <name evidence="3" type="ORF">GJB61_06810</name>
</gene>
<dbReference type="PANTHER" id="PTHR42852">
    <property type="entry name" value="THIOL:DISULFIDE INTERCHANGE PROTEIN DSBE"/>
    <property type="match status" value="1"/>
</dbReference>
<reference evidence="3 4" key="1">
    <citation type="submission" date="2019-11" db="EMBL/GenBank/DDBJ databases">
        <title>Paenibacillus monticola sp. nov., a novel PGPR strain isolated from mountain sample in China.</title>
        <authorList>
            <person name="Zhao Q."/>
            <person name="Li H.-P."/>
            <person name="Zhang J.-L."/>
        </authorList>
    </citation>
    <scope>NUCLEOTIDE SEQUENCE [LARGE SCALE GENOMIC DNA]</scope>
    <source>
        <strain evidence="3 4">LC-T2</strain>
    </source>
</reference>
<dbReference type="InterPro" id="IPR050553">
    <property type="entry name" value="Thioredoxin_ResA/DsbE_sf"/>
</dbReference>
<dbReference type="PROSITE" id="PS00194">
    <property type="entry name" value="THIOREDOXIN_1"/>
    <property type="match status" value="1"/>
</dbReference>
<name>A0A7X2H362_9BACL</name>
<dbReference type="GO" id="GO:0016491">
    <property type="term" value="F:oxidoreductase activity"/>
    <property type="evidence" value="ECO:0007669"/>
    <property type="project" value="InterPro"/>
</dbReference>
<dbReference type="Gene3D" id="3.40.30.10">
    <property type="entry name" value="Glutaredoxin"/>
    <property type="match status" value="1"/>
</dbReference>
<evidence type="ECO:0000259" key="2">
    <source>
        <dbReference type="PROSITE" id="PS51352"/>
    </source>
</evidence>
<dbReference type="RefSeq" id="WP_154117700.1">
    <property type="nucleotide sequence ID" value="NZ_WJXB01000002.1"/>
</dbReference>
<evidence type="ECO:0000313" key="4">
    <source>
        <dbReference type="Proteomes" id="UP000463051"/>
    </source>
</evidence>
<keyword evidence="1" id="KW-1015">Disulfide bond</keyword>
<accession>A0A7X2H362</accession>
<dbReference type="PANTHER" id="PTHR42852:SF13">
    <property type="entry name" value="PROTEIN DIPZ"/>
    <property type="match status" value="1"/>
</dbReference>
<dbReference type="InterPro" id="IPR013766">
    <property type="entry name" value="Thioredoxin_domain"/>
</dbReference>
<dbReference type="InterPro" id="IPR000866">
    <property type="entry name" value="AhpC/TSA"/>
</dbReference>